<dbReference type="Proteomes" id="UP000590749">
    <property type="component" value="Unassembled WGS sequence"/>
</dbReference>
<organism evidence="2 3">
    <name type="scientific">Actinoplanes campanulatus</name>
    <dbReference type="NCBI Taxonomy" id="113559"/>
    <lineage>
        <taxon>Bacteria</taxon>
        <taxon>Bacillati</taxon>
        <taxon>Actinomycetota</taxon>
        <taxon>Actinomycetes</taxon>
        <taxon>Micromonosporales</taxon>
        <taxon>Micromonosporaceae</taxon>
        <taxon>Actinoplanes</taxon>
    </lineage>
</organism>
<evidence type="ECO:0000256" key="1">
    <source>
        <dbReference type="SAM" id="MobiDB-lite"/>
    </source>
</evidence>
<name>A0A7W5FH06_9ACTN</name>
<reference evidence="2 3" key="1">
    <citation type="submission" date="2020-08" db="EMBL/GenBank/DDBJ databases">
        <title>Genomic Encyclopedia of Type Strains, Phase III (KMG-III): the genomes of soil and plant-associated and newly described type strains.</title>
        <authorList>
            <person name="Whitman W."/>
        </authorList>
    </citation>
    <scope>NUCLEOTIDE SEQUENCE [LARGE SCALE GENOMIC DNA]</scope>
    <source>
        <strain evidence="2 3">CECT 3287</strain>
    </source>
</reference>
<evidence type="ECO:0000313" key="3">
    <source>
        <dbReference type="Proteomes" id="UP000590749"/>
    </source>
</evidence>
<feature type="compositionally biased region" description="Basic and acidic residues" evidence="1">
    <location>
        <begin position="351"/>
        <end position="361"/>
    </location>
</feature>
<keyword evidence="3" id="KW-1185">Reference proteome</keyword>
<dbReference type="EMBL" id="JACHXF010000013">
    <property type="protein sequence ID" value="MBB3097992.1"/>
    <property type="molecule type" value="Genomic_DNA"/>
</dbReference>
<dbReference type="AlphaFoldDB" id="A0A7W5FH06"/>
<comment type="caution">
    <text evidence="2">The sequence shown here is derived from an EMBL/GenBank/DDBJ whole genome shotgun (WGS) entry which is preliminary data.</text>
</comment>
<protein>
    <submittedName>
        <fullName evidence="2">Uncharacterized protein</fullName>
    </submittedName>
</protein>
<accession>A0A7W5FH06</accession>
<evidence type="ECO:0000313" key="2">
    <source>
        <dbReference type="EMBL" id="MBB3097992.1"/>
    </source>
</evidence>
<sequence>MASPVGRPSGRLMGHHAPVPGGRRPAPGDEAWTVAGQLEALAPNLELSRWEVAVVRAQPSLTMTRRSLWESYAVSLIANPRRFPVHCQSVTAVDRLRAVGGKQDGMIIRLHFGIGSRKNSVMGQGSLFSRAQTAEMRDPSKARNHSPEREEFRRMQQRRRAFGLERRHAEKLRRLHPDPATLPAPPGGSGPAARPVDLAERPQPPARCAPDSRRPSTATDSLHPPATAPPTPEAPHRPHAAISPLHPMARPSTVGRDGPASCQGCFGRVGAVVGVSRRVSAGCQGCLGRVETAPTASRETSAGPPCPAARRPVTASIANRRSGFGCARRSRSVALCPGRRLYQGIRPGLSDGRRGIRRDPPLSHPPEPARGTRQE</sequence>
<feature type="compositionally biased region" description="Basic and acidic residues" evidence="1">
    <location>
        <begin position="135"/>
        <end position="154"/>
    </location>
</feature>
<feature type="region of interest" description="Disordered" evidence="1">
    <location>
        <begin position="1"/>
        <end position="28"/>
    </location>
</feature>
<feature type="region of interest" description="Disordered" evidence="1">
    <location>
        <begin position="130"/>
        <end position="259"/>
    </location>
</feature>
<feature type="region of interest" description="Disordered" evidence="1">
    <location>
        <begin position="342"/>
        <end position="375"/>
    </location>
</feature>
<proteinExistence type="predicted"/>
<gene>
    <name evidence="2" type="ORF">FHR83_005677</name>
</gene>